<keyword evidence="1" id="KW-0540">Nuclease</keyword>
<dbReference type="Gene3D" id="1.10.486.10">
    <property type="entry name" value="PCRA, domain 4"/>
    <property type="match status" value="1"/>
</dbReference>
<dbReference type="PANTHER" id="PTHR11070:SF67">
    <property type="entry name" value="DNA 3'-5' HELICASE"/>
    <property type="match status" value="1"/>
</dbReference>
<keyword evidence="4 14" id="KW-0378">Hydrolase</keyword>
<keyword evidence="3" id="KW-0227">DNA damage</keyword>
<keyword evidence="5 14" id="KW-0347">Helicase</keyword>
<evidence type="ECO:0000256" key="13">
    <source>
        <dbReference type="ARBA" id="ARBA00048988"/>
    </source>
</evidence>
<dbReference type="GO" id="GO:0005829">
    <property type="term" value="C:cytosol"/>
    <property type="evidence" value="ECO:0007669"/>
    <property type="project" value="TreeGrafter"/>
</dbReference>
<dbReference type="GO" id="GO:0043138">
    <property type="term" value="F:3'-5' DNA helicase activity"/>
    <property type="evidence" value="ECO:0007669"/>
    <property type="project" value="UniProtKB-EC"/>
</dbReference>
<reference evidence="16 17" key="1">
    <citation type="submission" date="2019-09" db="EMBL/GenBank/DDBJ databases">
        <title>Sulfurimonas gotlandica sp. nov., a chemoautotrophic and psychrotolerant epsilonproteobacterium isolated from a pelagic redoxcline, and an emended description of the genus Sulfurimonas.</title>
        <authorList>
            <person name="Wang S."/>
            <person name="Jiang L."/>
            <person name="Shao S."/>
        </authorList>
    </citation>
    <scope>NUCLEOTIDE SEQUENCE [LARGE SCALE GENOMIC DNA]</scope>
    <source>
        <strain evidence="16 17">GYSZ_1</strain>
    </source>
</reference>
<name>A0A5P8P3K0_9BACT</name>
<dbReference type="GO" id="GO:0005524">
    <property type="term" value="F:ATP binding"/>
    <property type="evidence" value="ECO:0007669"/>
    <property type="project" value="UniProtKB-UniRule"/>
</dbReference>
<dbReference type="Gene3D" id="3.40.50.300">
    <property type="entry name" value="P-loop containing nucleotide triphosphate hydrolases"/>
    <property type="match status" value="4"/>
</dbReference>
<feature type="binding site" evidence="14">
    <location>
        <begin position="12"/>
        <end position="19"/>
    </location>
    <ligand>
        <name>ATP</name>
        <dbReference type="ChEBI" id="CHEBI:30616"/>
    </ligand>
</feature>
<dbReference type="AlphaFoldDB" id="A0A5P8P3K0"/>
<dbReference type="Pfam" id="PF00580">
    <property type="entry name" value="UvrD-helicase"/>
    <property type="match status" value="1"/>
</dbReference>
<organism evidence="16 17">
    <name type="scientific">Sulfurimonas lithotrophica</name>
    <dbReference type="NCBI Taxonomy" id="2590022"/>
    <lineage>
        <taxon>Bacteria</taxon>
        <taxon>Pseudomonadati</taxon>
        <taxon>Campylobacterota</taxon>
        <taxon>Epsilonproteobacteria</taxon>
        <taxon>Campylobacterales</taxon>
        <taxon>Sulfurimonadaceae</taxon>
        <taxon>Sulfurimonas</taxon>
    </lineage>
</organism>
<dbReference type="Pfam" id="PF13361">
    <property type="entry name" value="UvrD_C"/>
    <property type="match status" value="2"/>
</dbReference>
<evidence type="ECO:0000256" key="6">
    <source>
        <dbReference type="ARBA" id="ARBA00022839"/>
    </source>
</evidence>
<evidence type="ECO:0000256" key="11">
    <source>
        <dbReference type="ARBA" id="ARBA00034617"/>
    </source>
</evidence>
<evidence type="ECO:0000256" key="10">
    <source>
        <dbReference type="ARBA" id="ARBA00023235"/>
    </source>
</evidence>
<accession>A0A5P8P3K0</accession>
<dbReference type="Gene3D" id="3.90.320.10">
    <property type="match status" value="1"/>
</dbReference>
<protein>
    <recommendedName>
        <fullName evidence="12">DNA 3'-5' helicase</fullName>
        <ecNumber evidence="12">5.6.2.4</ecNumber>
    </recommendedName>
</protein>
<evidence type="ECO:0000256" key="8">
    <source>
        <dbReference type="ARBA" id="ARBA00023125"/>
    </source>
</evidence>
<keyword evidence="10" id="KW-0413">Isomerase</keyword>
<evidence type="ECO:0000259" key="15">
    <source>
        <dbReference type="PROSITE" id="PS51198"/>
    </source>
</evidence>
<evidence type="ECO:0000313" key="16">
    <source>
        <dbReference type="EMBL" id="QFR50274.1"/>
    </source>
</evidence>
<dbReference type="OrthoDB" id="9810135at2"/>
<evidence type="ECO:0000313" key="17">
    <source>
        <dbReference type="Proteomes" id="UP000326944"/>
    </source>
</evidence>
<keyword evidence="6" id="KW-0269">Exonuclease</keyword>
<comment type="catalytic activity">
    <reaction evidence="11">
        <text>Couples ATP hydrolysis with the unwinding of duplex DNA by translocating in the 3'-5' direction.</text>
        <dbReference type="EC" id="5.6.2.4"/>
    </reaction>
</comment>
<dbReference type="InterPro" id="IPR027417">
    <property type="entry name" value="P-loop_NTPase"/>
</dbReference>
<dbReference type="NCBIfam" id="NF010485">
    <property type="entry name" value="PRK13909.1-2"/>
    <property type="match status" value="1"/>
</dbReference>
<dbReference type="InterPro" id="IPR014016">
    <property type="entry name" value="UvrD-like_ATP-bd"/>
</dbReference>
<dbReference type="KEGG" id="sulg:FJR48_11255"/>
<dbReference type="InterPro" id="IPR000212">
    <property type="entry name" value="DNA_helicase_UvrD/REP"/>
</dbReference>
<evidence type="ECO:0000256" key="2">
    <source>
        <dbReference type="ARBA" id="ARBA00022741"/>
    </source>
</evidence>
<sequence>MSKFINNLAYEASAGSGKTFMLVVRYLSLLFSGASASKILALTFTNKAAAEMQERVVLTLEELESRGELDVIVDITGYSKEHLLSERSKILTEFLNSNTKIMTIDAFFTQILRKFSLYASLMPDFSTMSSQHELKLLSRFLKEVEVSGKKETLITLSLQSKKRLSDIFLLLDQFYTKRQELSHISFRKQPLDEYEQVALEAFLELQNIVNSCEAASSTALKGVAGESFEDVASKAWIGRETMEYSTFKKCFTPEMDRHLTTIQDAIKGYNRAREQNFFYSLNELVDIYEKSKKALYMDDSELSFNDVTVLVHYLLKERIDSEFLYFRLDSQIEHMLLDEFQDTSIMQYEILKPLINEITSGKGVFENGSFFFVGDVKQSIYRFRGGVSALFGEVAHENGTLTQPLLTNYRSQKEVIEFVNRVFEHKIKDYKAQLVRPEADAGYVEVIQSDMLLDEVLKQVQKLLSLGAVADEIAILCATNGDGEEVKLHLEHAGLEVVTETTTKLINQRSIKAVLEYLKYLYFNEDIYRYNFFALIERDVEKIDAVDFNKLSLLDIVKNVIKKYSLFDSDANLLRFLTTVDRCKDIEALLFEYERIDTSAAASELSGVRVLTVHKSKGLEYEHVIVMDRLKKAPPNKDAIIYEYEGIRLQNIYLRIKGRDDLDANYANALKKEKKLVLEDSLNALYVAFTRARENLFVIKKSKDSTFDILDLSVGSFGSLKVEKEKEQIVKKDLNTLKYEEEFYGAQSDIVKVEEEIEADIKAQNFGTALHFMLEMLSEFSNEYVSDAKDMMLNKFGHILEDDEIEDIVSRISLLVQNKEFLDLSRGECFKEQSLRHNNNLKYIDLLIKHEDGIWKIIDYKSSTKYSEHHVEQVLSYIDAVEEITGETAEGYLCYLLKNEVKIVKV</sequence>
<evidence type="ECO:0000256" key="4">
    <source>
        <dbReference type="ARBA" id="ARBA00022801"/>
    </source>
</evidence>
<dbReference type="InterPro" id="IPR014017">
    <property type="entry name" value="DNA_helicase_UvrD-like_C"/>
</dbReference>
<dbReference type="GO" id="GO:0000725">
    <property type="term" value="P:recombinational repair"/>
    <property type="evidence" value="ECO:0007669"/>
    <property type="project" value="TreeGrafter"/>
</dbReference>
<evidence type="ECO:0000256" key="12">
    <source>
        <dbReference type="ARBA" id="ARBA00034808"/>
    </source>
</evidence>
<gene>
    <name evidence="16" type="ORF">FJR48_11255</name>
</gene>
<feature type="domain" description="UvrD-like helicase ATP-binding" evidence="15">
    <location>
        <begin position="1"/>
        <end position="412"/>
    </location>
</feature>
<evidence type="ECO:0000256" key="9">
    <source>
        <dbReference type="ARBA" id="ARBA00023204"/>
    </source>
</evidence>
<evidence type="ECO:0000256" key="5">
    <source>
        <dbReference type="ARBA" id="ARBA00022806"/>
    </source>
</evidence>
<dbReference type="InterPro" id="IPR011604">
    <property type="entry name" value="PDDEXK-like_dom_sf"/>
</dbReference>
<dbReference type="InterPro" id="IPR011335">
    <property type="entry name" value="Restrct_endonuc-II-like"/>
</dbReference>
<evidence type="ECO:0000256" key="7">
    <source>
        <dbReference type="ARBA" id="ARBA00022840"/>
    </source>
</evidence>
<dbReference type="GO" id="GO:0004527">
    <property type="term" value="F:exonuclease activity"/>
    <property type="evidence" value="ECO:0007669"/>
    <property type="project" value="UniProtKB-KW"/>
</dbReference>
<evidence type="ECO:0000256" key="1">
    <source>
        <dbReference type="ARBA" id="ARBA00022722"/>
    </source>
</evidence>
<keyword evidence="9" id="KW-0234">DNA repair</keyword>
<dbReference type="Proteomes" id="UP000326944">
    <property type="component" value="Chromosome"/>
</dbReference>
<dbReference type="RefSeq" id="WP_152308222.1">
    <property type="nucleotide sequence ID" value="NZ_CP043617.1"/>
</dbReference>
<dbReference type="SUPFAM" id="SSF52980">
    <property type="entry name" value="Restriction endonuclease-like"/>
    <property type="match status" value="1"/>
</dbReference>
<dbReference type="GO" id="GO:0003677">
    <property type="term" value="F:DNA binding"/>
    <property type="evidence" value="ECO:0007669"/>
    <property type="project" value="UniProtKB-KW"/>
</dbReference>
<comment type="catalytic activity">
    <reaction evidence="13">
        <text>ATP + H2O = ADP + phosphate + H(+)</text>
        <dbReference type="Rhea" id="RHEA:13065"/>
        <dbReference type="ChEBI" id="CHEBI:15377"/>
        <dbReference type="ChEBI" id="CHEBI:15378"/>
        <dbReference type="ChEBI" id="CHEBI:30616"/>
        <dbReference type="ChEBI" id="CHEBI:43474"/>
        <dbReference type="ChEBI" id="CHEBI:456216"/>
        <dbReference type="EC" id="5.6.2.4"/>
    </reaction>
</comment>
<dbReference type="PANTHER" id="PTHR11070">
    <property type="entry name" value="UVRD / RECB / PCRA DNA HELICASE FAMILY MEMBER"/>
    <property type="match status" value="1"/>
</dbReference>
<dbReference type="EC" id="5.6.2.4" evidence="12"/>
<keyword evidence="8" id="KW-0238">DNA-binding</keyword>
<evidence type="ECO:0000256" key="14">
    <source>
        <dbReference type="PROSITE-ProRule" id="PRU00560"/>
    </source>
</evidence>
<keyword evidence="2 14" id="KW-0547">Nucleotide-binding</keyword>
<proteinExistence type="predicted"/>
<keyword evidence="17" id="KW-1185">Reference proteome</keyword>
<evidence type="ECO:0000256" key="3">
    <source>
        <dbReference type="ARBA" id="ARBA00022763"/>
    </source>
</evidence>
<keyword evidence="7 14" id="KW-0067">ATP-binding</keyword>
<dbReference type="EMBL" id="CP043617">
    <property type="protein sequence ID" value="QFR50274.1"/>
    <property type="molecule type" value="Genomic_DNA"/>
</dbReference>
<dbReference type="SUPFAM" id="SSF52540">
    <property type="entry name" value="P-loop containing nucleoside triphosphate hydrolases"/>
    <property type="match status" value="1"/>
</dbReference>
<dbReference type="PROSITE" id="PS51198">
    <property type="entry name" value="UVRD_HELICASE_ATP_BIND"/>
    <property type="match status" value="1"/>
</dbReference>